<feature type="region of interest" description="Disordered" evidence="5">
    <location>
        <begin position="131"/>
        <end position="171"/>
    </location>
</feature>
<sequence length="626" mass="68243">MQTASSSRPIPGPSRPRQDFYPISPSPRYAVGSPYKYGSVNGGSYRNQFYPGCSPGMMGPLDIPDFKRSIATSIESEHGSLIRALSGEMPSMEGEMSRDYTCCGITLTDLHALVEHFEENHVVVVESPALHAQQDPQMPLDPIDDMDLDPGHSSSGASSPSPPDTPVLPFDTTSIRRSTLYPNNPNVVGTANAFNRYAGYTEFSTHMPGTMETPMMMMPGMGMMMNKSLPPALLTASQTASPMSTPPQSPAPSTTLSRPASSLLLSKPFRCPKEGCNKSYKQANGLKYHIQHGSCNFTPQDPSLDGMSDKEAERKLRPYQCQVPPCTRRYKNMNGLRYHYQHSGAHGAIGLALIQSGLHEDSKKTQGGRTSGMHSASHSAPNTQPPSPVTSTPTSPLHTPMAMHHHQPFFVEAMVMRSNFAFETVSLTALLVLVAALIPSFISSHRANTPAPSESNAGVVAAEPNNLNVTSLLSSTLKFILPFLPSPYTLIALLTTPLTFLWKPFAVLLSFVGAVFAPIFIALRLLLHVLFVWPIMMIVGVMKALYPLYVFGGVAVVVGLALGGCAWMVVWGSSWAFRSTFYGSTSKDRLVKKESSDETYGERRGRKSAVKRHSRGRRSGEWKRES</sequence>
<keyword evidence="4" id="KW-0862">Zinc</keyword>
<dbReference type="PANTHER" id="PTHR23057">
    <property type="entry name" value="JUXTAPOSED WITH ANOTHER ZINC FINGER PROTEIN 1"/>
    <property type="match status" value="1"/>
</dbReference>
<feature type="region of interest" description="Disordered" evidence="5">
    <location>
        <begin position="1"/>
        <end position="24"/>
    </location>
</feature>
<feature type="domain" description="C2H2-type" evidence="7">
    <location>
        <begin position="319"/>
        <end position="346"/>
    </location>
</feature>
<dbReference type="InterPro" id="IPR051580">
    <property type="entry name" value="ZnF-Chromatin_assoc"/>
</dbReference>
<feature type="transmembrane region" description="Helical" evidence="6">
    <location>
        <begin position="420"/>
        <end position="442"/>
    </location>
</feature>
<keyword evidence="6" id="KW-0472">Membrane</keyword>
<dbReference type="STRING" id="1314777.A0A164WRW2"/>
<evidence type="ECO:0000256" key="3">
    <source>
        <dbReference type="ARBA" id="ARBA00022771"/>
    </source>
</evidence>
<proteinExistence type="predicted"/>
<feature type="transmembrane region" description="Helical" evidence="6">
    <location>
        <begin position="508"/>
        <end position="536"/>
    </location>
</feature>
<evidence type="ECO:0000256" key="2">
    <source>
        <dbReference type="ARBA" id="ARBA00022737"/>
    </source>
</evidence>
<feature type="region of interest" description="Disordered" evidence="5">
    <location>
        <begin position="361"/>
        <end position="400"/>
    </location>
</feature>
<dbReference type="InterPro" id="IPR013087">
    <property type="entry name" value="Znf_C2H2_type"/>
</dbReference>
<feature type="compositionally biased region" description="Low complexity" evidence="5">
    <location>
        <begin position="389"/>
        <end position="400"/>
    </location>
</feature>
<gene>
    <name evidence="8" type="ORF">SISNIDRAFT_484160</name>
</gene>
<evidence type="ECO:0000313" key="8">
    <source>
        <dbReference type="EMBL" id="KZS95301.1"/>
    </source>
</evidence>
<dbReference type="AlphaFoldDB" id="A0A164WRW2"/>
<name>A0A164WRW2_9AGAM</name>
<dbReference type="GO" id="GO:0005634">
    <property type="term" value="C:nucleus"/>
    <property type="evidence" value="ECO:0007669"/>
    <property type="project" value="TreeGrafter"/>
</dbReference>
<keyword evidence="9" id="KW-1185">Reference proteome</keyword>
<feature type="transmembrane region" description="Helical" evidence="6">
    <location>
        <begin position="479"/>
        <end position="501"/>
    </location>
</feature>
<feature type="region of interest" description="Disordered" evidence="5">
    <location>
        <begin position="594"/>
        <end position="626"/>
    </location>
</feature>
<dbReference type="GO" id="GO:0008270">
    <property type="term" value="F:zinc ion binding"/>
    <property type="evidence" value="ECO:0007669"/>
    <property type="project" value="UniProtKB-KW"/>
</dbReference>
<reference evidence="8 9" key="1">
    <citation type="journal article" date="2016" name="Mol. Biol. Evol.">
        <title>Comparative Genomics of Early-Diverging Mushroom-Forming Fungi Provides Insights into the Origins of Lignocellulose Decay Capabilities.</title>
        <authorList>
            <person name="Nagy L.G."/>
            <person name="Riley R."/>
            <person name="Tritt A."/>
            <person name="Adam C."/>
            <person name="Daum C."/>
            <person name="Floudas D."/>
            <person name="Sun H."/>
            <person name="Yadav J.S."/>
            <person name="Pangilinan J."/>
            <person name="Larsson K.H."/>
            <person name="Matsuura K."/>
            <person name="Barry K."/>
            <person name="Labutti K."/>
            <person name="Kuo R."/>
            <person name="Ohm R.A."/>
            <person name="Bhattacharya S.S."/>
            <person name="Shirouzu T."/>
            <person name="Yoshinaga Y."/>
            <person name="Martin F.M."/>
            <person name="Grigoriev I.V."/>
            <person name="Hibbett D.S."/>
        </authorList>
    </citation>
    <scope>NUCLEOTIDE SEQUENCE [LARGE SCALE GENOMIC DNA]</scope>
    <source>
        <strain evidence="8 9">HHB9708</strain>
    </source>
</reference>
<keyword evidence="6" id="KW-0812">Transmembrane</keyword>
<dbReference type="PANTHER" id="PTHR23057:SF0">
    <property type="entry name" value="JUXTAPOSED WITH ANOTHER ZINC FINGER PROTEIN 1"/>
    <property type="match status" value="1"/>
</dbReference>
<feature type="compositionally biased region" description="Polar residues" evidence="5">
    <location>
        <begin position="365"/>
        <end position="380"/>
    </location>
</feature>
<evidence type="ECO:0000256" key="4">
    <source>
        <dbReference type="ARBA" id="ARBA00022833"/>
    </source>
</evidence>
<feature type="domain" description="C2H2-type" evidence="7">
    <location>
        <begin position="269"/>
        <end position="292"/>
    </location>
</feature>
<keyword evidence="1" id="KW-0479">Metal-binding</keyword>
<evidence type="ECO:0000256" key="5">
    <source>
        <dbReference type="SAM" id="MobiDB-lite"/>
    </source>
</evidence>
<dbReference type="Gene3D" id="3.30.160.60">
    <property type="entry name" value="Classic Zinc Finger"/>
    <property type="match status" value="1"/>
</dbReference>
<organism evidence="8 9">
    <name type="scientific">Sistotremastrum niveocremeum HHB9708</name>
    <dbReference type="NCBI Taxonomy" id="1314777"/>
    <lineage>
        <taxon>Eukaryota</taxon>
        <taxon>Fungi</taxon>
        <taxon>Dikarya</taxon>
        <taxon>Basidiomycota</taxon>
        <taxon>Agaricomycotina</taxon>
        <taxon>Agaricomycetes</taxon>
        <taxon>Sistotremastrales</taxon>
        <taxon>Sistotremastraceae</taxon>
        <taxon>Sertulicium</taxon>
        <taxon>Sertulicium niveocremeum</taxon>
    </lineage>
</organism>
<feature type="compositionally biased region" description="Basic and acidic residues" evidence="5">
    <location>
        <begin position="594"/>
        <end position="603"/>
    </location>
</feature>
<keyword evidence="3" id="KW-0863">Zinc-finger</keyword>
<protein>
    <recommendedName>
        <fullName evidence="7">C2H2-type domain-containing protein</fullName>
    </recommendedName>
</protein>
<evidence type="ECO:0000259" key="7">
    <source>
        <dbReference type="SMART" id="SM00355"/>
    </source>
</evidence>
<dbReference type="Proteomes" id="UP000076722">
    <property type="component" value="Unassembled WGS sequence"/>
</dbReference>
<feature type="region of interest" description="Disordered" evidence="5">
    <location>
        <begin position="235"/>
        <end position="259"/>
    </location>
</feature>
<keyword evidence="6" id="KW-1133">Transmembrane helix</keyword>
<accession>A0A164WRW2</accession>
<feature type="domain" description="C2H2-type" evidence="7">
    <location>
        <begin position="100"/>
        <end position="121"/>
    </location>
</feature>
<dbReference type="EMBL" id="KV419402">
    <property type="protein sequence ID" value="KZS95301.1"/>
    <property type="molecule type" value="Genomic_DNA"/>
</dbReference>
<evidence type="ECO:0000313" key="9">
    <source>
        <dbReference type="Proteomes" id="UP000076722"/>
    </source>
</evidence>
<dbReference type="SMART" id="SM00355">
    <property type="entry name" value="ZnF_C2H2"/>
    <property type="match status" value="3"/>
</dbReference>
<evidence type="ECO:0000256" key="1">
    <source>
        <dbReference type="ARBA" id="ARBA00022723"/>
    </source>
</evidence>
<feature type="compositionally biased region" description="Basic residues" evidence="5">
    <location>
        <begin position="604"/>
        <end position="617"/>
    </location>
</feature>
<feature type="transmembrane region" description="Helical" evidence="6">
    <location>
        <begin position="548"/>
        <end position="570"/>
    </location>
</feature>
<keyword evidence="2" id="KW-0677">Repeat</keyword>
<evidence type="ECO:0000256" key="6">
    <source>
        <dbReference type="SAM" id="Phobius"/>
    </source>
</evidence>
<dbReference type="OrthoDB" id="1662883at2759"/>